<gene>
    <name evidence="2" type="ORF">BO72DRAFT_171774</name>
</gene>
<evidence type="ECO:0000313" key="3">
    <source>
        <dbReference type="Proteomes" id="UP000249789"/>
    </source>
</evidence>
<dbReference type="Proteomes" id="UP000249789">
    <property type="component" value="Unassembled WGS sequence"/>
</dbReference>
<reference evidence="2 3" key="1">
    <citation type="submission" date="2018-02" db="EMBL/GenBank/DDBJ databases">
        <title>The genomes of Aspergillus section Nigri reveals drivers in fungal speciation.</title>
        <authorList>
            <consortium name="DOE Joint Genome Institute"/>
            <person name="Vesth T.C."/>
            <person name="Nybo J."/>
            <person name="Theobald S."/>
            <person name="Brandl J."/>
            <person name="Frisvad J.C."/>
            <person name="Nielsen K.F."/>
            <person name="Lyhne E.K."/>
            <person name="Kogle M.E."/>
            <person name="Kuo A."/>
            <person name="Riley R."/>
            <person name="Clum A."/>
            <person name="Nolan M."/>
            <person name="Lipzen A."/>
            <person name="Salamov A."/>
            <person name="Henrissat B."/>
            <person name="Wiebenga A."/>
            <person name="De vries R.P."/>
            <person name="Grigoriev I.V."/>
            <person name="Mortensen U.H."/>
            <person name="Andersen M.R."/>
            <person name="Baker S.E."/>
        </authorList>
    </citation>
    <scope>NUCLEOTIDE SEQUENCE [LARGE SCALE GENOMIC DNA]</scope>
    <source>
        <strain evidence="2 3">CBS 313.89</strain>
    </source>
</reference>
<proteinExistence type="predicted"/>
<feature type="region of interest" description="Disordered" evidence="1">
    <location>
        <begin position="1"/>
        <end position="22"/>
    </location>
</feature>
<evidence type="ECO:0000256" key="1">
    <source>
        <dbReference type="SAM" id="MobiDB-lite"/>
    </source>
</evidence>
<organism evidence="2 3">
    <name type="scientific">Aspergillus fijiensis CBS 313.89</name>
    <dbReference type="NCBI Taxonomy" id="1448319"/>
    <lineage>
        <taxon>Eukaryota</taxon>
        <taxon>Fungi</taxon>
        <taxon>Dikarya</taxon>
        <taxon>Ascomycota</taxon>
        <taxon>Pezizomycotina</taxon>
        <taxon>Eurotiomycetes</taxon>
        <taxon>Eurotiomycetidae</taxon>
        <taxon>Eurotiales</taxon>
        <taxon>Aspergillaceae</taxon>
        <taxon>Aspergillus</taxon>
    </lineage>
</organism>
<name>A0A8G1RLI5_9EURO</name>
<evidence type="ECO:0000313" key="2">
    <source>
        <dbReference type="EMBL" id="RAK75485.1"/>
    </source>
</evidence>
<dbReference type="RefSeq" id="XP_040799495.1">
    <property type="nucleotide sequence ID" value="XM_040939379.1"/>
</dbReference>
<protein>
    <submittedName>
        <fullName evidence="2">Uncharacterized protein</fullName>
    </submittedName>
</protein>
<accession>A0A8G1RLI5</accession>
<sequence>MQSMSEWPPKKWLHTGLSGPGLSKRWSPAVSLSHLCLDRIATILVIIVLIPSDQVSGISWFPAGTIPAIEQCWLIGRGEVQVRQIQREGYGQAVQGSNAASA</sequence>
<dbReference type="VEuPathDB" id="FungiDB:BO72DRAFT_171774"/>
<keyword evidence="3" id="KW-1185">Reference proteome</keyword>
<dbReference type="GeneID" id="63856712"/>
<dbReference type="AlphaFoldDB" id="A0A8G1RLI5"/>
<dbReference type="EMBL" id="KZ824657">
    <property type="protein sequence ID" value="RAK75485.1"/>
    <property type="molecule type" value="Genomic_DNA"/>
</dbReference>